<dbReference type="InterPro" id="IPR011095">
    <property type="entry name" value="Dala_Dala_lig_C"/>
</dbReference>
<dbReference type="SUPFAM" id="SSF52440">
    <property type="entry name" value="PreATP-grasp domain"/>
    <property type="match status" value="1"/>
</dbReference>
<keyword evidence="13" id="KW-0963">Cytoplasm</keyword>
<evidence type="ECO:0000256" key="8">
    <source>
        <dbReference type="ARBA" id="ARBA00022842"/>
    </source>
</evidence>
<dbReference type="PROSITE" id="PS50975">
    <property type="entry name" value="ATP_GRASP"/>
    <property type="match status" value="1"/>
</dbReference>
<evidence type="ECO:0000256" key="12">
    <source>
        <dbReference type="ARBA" id="ARBA00023316"/>
    </source>
</evidence>
<comment type="catalytic activity">
    <reaction evidence="13">
        <text>2 D-alanine + ATP = D-alanyl-D-alanine + ADP + phosphate + H(+)</text>
        <dbReference type="Rhea" id="RHEA:11224"/>
        <dbReference type="ChEBI" id="CHEBI:15378"/>
        <dbReference type="ChEBI" id="CHEBI:30616"/>
        <dbReference type="ChEBI" id="CHEBI:43474"/>
        <dbReference type="ChEBI" id="CHEBI:57416"/>
        <dbReference type="ChEBI" id="CHEBI:57822"/>
        <dbReference type="ChEBI" id="CHEBI:456216"/>
        <dbReference type="EC" id="6.3.2.4"/>
    </reaction>
</comment>
<evidence type="ECO:0000256" key="3">
    <source>
        <dbReference type="ARBA" id="ARBA00010871"/>
    </source>
</evidence>
<keyword evidence="9 13" id="KW-0133">Cell shape</keyword>
<dbReference type="Gene3D" id="3.40.50.20">
    <property type="match status" value="1"/>
</dbReference>
<keyword evidence="7 14" id="KW-0067">ATP-binding</keyword>
<dbReference type="InterPro" id="IPR011127">
    <property type="entry name" value="Dala_Dala_lig_N"/>
</dbReference>
<dbReference type="SUPFAM" id="SSF56059">
    <property type="entry name" value="Glutathione synthetase ATP-binding domain-like"/>
    <property type="match status" value="1"/>
</dbReference>
<dbReference type="Proteomes" id="UP001596113">
    <property type="component" value="Unassembled WGS sequence"/>
</dbReference>
<evidence type="ECO:0000256" key="7">
    <source>
        <dbReference type="ARBA" id="ARBA00022840"/>
    </source>
</evidence>
<dbReference type="PANTHER" id="PTHR23132">
    <property type="entry name" value="D-ALANINE--D-ALANINE LIGASE"/>
    <property type="match status" value="1"/>
</dbReference>
<comment type="caution">
    <text evidence="16">The sequence shown here is derived from an EMBL/GenBank/DDBJ whole genome shotgun (WGS) entry which is preliminary data.</text>
</comment>
<evidence type="ECO:0000256" key="4">
    <source>
        <dbReference type="ARBA" id="ARBA00022598"/>
    </source>
</evidence>
<comment type="cofactor">
    <cofactor evidence="1">
        <name>Mn(2+)</name>
        <dbReference type="ChEBI" id="CHEBI:29035"/>
    </cofactor>
</comment>
<comment type="subcellular location">
    <subcellularLocation>
        <location evidence="13">Cytoplasm</location>
    </subcellularLocation>
</comment>
<dbReference type="InterPro" id="IPR016185">
    <property type="entry name" value="PreATP-grasp_dom_sf"/>
</dbReference>
<accession>A0ABW0I136</accession>
<dbReference type="PANTHER" id="PTHR23132:SF25">
    <property type="entry name" value="D-ALANINE--D-ALANINE LIGASE A"/>
    <property type="match status" value="1"/>
</dbReference>
<keyword evidence="8" id="KW-0460">Magnesium</keyword>
<organism evidence="16 17">
    <name type="scientific">Cohnella soli</name>
    <dbReference type="NCBI Taxonomy" id="425005"/>
    <lineage>
        <taxon>Bacteria</taxon>
        <taxon>Bacillati</taxon>
        <taxon>Bacillota</taxon>
        <taxon>Bacilli</taxon>
        <taxon>Bacillales</taxon>
        <taxon>Paenibacillaceae</taxon>
        <taxon>Cohnella</taxon>
    </lineage>
</organism>
<dbReference type="Pfam" id="PF07478">
    <property type="entry name" value="Dala_Dala_lig_C"/>
    <property type="match status" value="1"/>
</dbReference>
<evidence type="ECO:0000256" key="1">
    <source>
        <dbReference type="ARBA" id="ARBA00001936"/>
    </source>
</evidence>
<dbReference type="EC" id="6.3.2.4" evidence="13"/>
<keyword evidence="10 13" id="KW-0573">Peptidoglycan synthesis</keyword>
<dbReference type="NCBIfam" id="NF002528">
    <property type="entry name" value="PRK01966.1-4"/>
    <property type="match status" value="1"/>
</dbReference>
<comment type="function">
    <text evidence="13">Cell wall formation.</text>
</comment>
<keyword evidence="11" id="KW-0464">Manganese</keyword>
<dbReference type="RefSeq" id="WP_378138543.1">
    <property type="nucleotide sequence ID" value="NZ_JBHSMI010000052.1"/>
</dbReference>
<keyword evidence="12 13" id="KW-0961">Cell wall biogenesis/degradation</keyword>
<dbReference type="InterPro" id="IPR011761">
    <property type="entry name" value="ATP-grasp"/>
</dbReference>
<proteinExistence type="inferred from homology"/>
<gene>
    <name evidence="16" type="primary">vanG</name>
    <name evidence="13" type="synonym">ddl</name>
    <name evidence="16" type="ORF">ACFPOF_25500</name>
</gene>
<dbReference type="GO" id="GO:0160222">
    <property type="term" value="F:D-alanine-D-serine ligase activity"/>
    <property type="evidence" value="ECO:0007669"/>
    <property type="project" value="UniProtKB-EC"/>
</dbReference>
<dbReference type="Gene3D" id="3.30.1490.20">
    <property type="entry name" value="ATP-grasp fold, A domain"/>
    <property type="match status" value="1"/>
</dbReference>
<comment type="similarity">
    <text evidence="3 13">Belongs to the D-alanine--D-alanine ligase family.</text>
</comment>
<evidence type="ECO:0000256" key="14">
    <source>
        <dbReference type="PROSITE-ProRule" id="PRU00409"/>
    </source>
</evidence>
<dbReference type="HAMAP" id="MF_00047">
    <property type="entry name" value="Dala_Dala_lig"/>
    <property type="match status" value="1"/>
</dbReference>
<dbReference type="Pfam" id="PF01820">
    <property type="entry name" value="Dala_Dala_lig_N"/>
    <property type="match status" value="1"/>
</dbReference>
<dbReference type="InterPro" id="IPR013815">
    <property type="entry name" value="ATP_grasp_subdomain_1"/>
</dbReference>
<comment type="pathway">
    <text evidence="13">Cell wall biogenesis; peptidoglycan biosynthesis.</text>
</comment>
<name>A0ABW0I136_9BACL</name>
<evidence type="ECO:0000256" key="5">
    <source>
        <dbReference type="ARBA" id="ARBA00022723"/>
    </source>
</evidence>
<protein>
    <recommendedName>
        <fullName evidence="13">D-alanine--D-alanine ligase</fullName>
        <ecNumber evidence="13">6.3.2.4</ecNumber>
    </recommendedName>
    <alternativeName>
        <fullName evidence="13">D-Ala-D-Ala ligase</fullName>
    </alternativeName>
    <alternativeName>
        <fullName evidence="13">D-alanylalanine synthetase</fullName>
    </alternativeName>
</protein>
<dbReference type="Gene3D" id="3.30.470.20">
    <property type="entry name" value="ATP-grasp fold, B domain"/>
    <property type="match status" value="1"/>
</dbReference>
<evidence type="ECO:0000313" key="16">
    <source>
        <dbReference type="EMBL" id="MFC5406111.1"/>
    </source>
</evidence>
<evidence type="ECO:0000259" key="15">
    <source>
        <dbReference type="PROSITE" id="PS50975"/>
    </source>
</evidence>
<dbReference type="NCBIfam" id="TIGR01205">
    <property type="entry name" value="D_ala_D_alaTIGR"/>
    <property type="match status" value="1"/>
</dbReference>
<evidence type="ECO:0000313" key="17">
    <source>
        <dbReference type="Proteomes" id="UP001596113"/>
    </source>
</evidence>
<keyword evidence="4 13" id="KW-0436">Ligase</keyword>
<dbReference type="NCBIfam" id="NF000091">
    <property type="entry name" value="D_ala_D_ser_VanG"/>
    <property type="match status" value="1"/>
</dbReference>
<keyword evidence="17" id="KW-1185">Reference proteome</keyword>
<dbReference type="PIRSF" id="PIRSF039102">
    <property type="entry name" value="Ddl/VanB"/>
    <property type="match status" value="1"/>
</dbReference>
<keyword evidence="6 14" id="KW-0547">Nucleotide-binding</keyword>
<evidence type="ECO:0000256" key="6">
    <source>
        <dbReference type="ARBA" id="ARBA00022741"/>
    </source>
</evidence>
<evidence type="ECO:0000256" key="11">
    <source>
        <dbReference type="ARBA" id="ARBA00023211"/>
    </source>
</evidence>
<feature type="domain" description="ATP-grasp" evidence="15">
    <location>
        <begin position="148"/>
        <end position="349"/>
    </location>
</feature>
<dbReference type="PROSITE" id="PS00844">
    <property type="entry name" value="DALA_DALA_LIGASE_2"/>
    <property type="match status" value="1"/>
</dbReference>
<evidence type="ECO:0000256" key="13">
    <source>
        <dbReference type="HAMAP-Rule" id="MF_00047"/>
    </source>
</evidence>
<dbReference type="InterPro" id="IPR005905">
    <property type="entry name" value="D_ala_D_ala"/>
</dbReference>
<reference evidence="17" key="1">
    <citation type="journal article" date="2019" name="Int. J. Syst. Evol. Microbiol.">
        <title>The Global Catalogue of Microorganisms (GCM) 10K type strain sequencing project: providing services to taxonomists for standard genome sequencing and annotation.</title>
        <authorList>
            <consortium name="The Broad Institute Genomics Platform"/>
            <consortium name="The Broad Institute Genome Sequencing Center for Infectious Disease"/>
            <person name="Wu L."/>
            <person name="Ma J."/>
        </authorList>
    </citation>
    <scope>NUCLEOTIDE SEQUENCE [LARGE SCALE GENOMIC DNA]</scope>
    <source>
        <strain evidence="17">CGMCC 1.18575</strain>
    </source>
</reference>
<sequence length="356" mass="39123">MGGLQVKKLTIAVLFGGCSNEHEVSLQSAASVIEQLDSEKYELVLVGITREGEWLRYRGPIADIRNNQWHSHSRCVPSFISPSRSISGLIELVNTEYHITPIDVVFPVMHGKNGEDGTVQGLLELAGIPCVGCDMLSSAICMDKEIAHTLVNASGVNTPRSVTLFKSDHEENRLRDLQDLGYPVYVKPAKSGSSVGITKAHNISQLLQGIELAYEHDHKVVIEEEIIGFEVGCAVLGHHYPIIGVVDEIEITGDFFDFTEKYSLQSSKIHLPARVDAHTAGRIKETAKLIYKTLGCKGFARVDMFVTPDGSIVFNEVNTIPGFTANSRYPKMLQTSGFTYPQILDRLIQLAVAEGN</sequence>
<dbReference type="InterPro" id="IPR000291">
    <property type="entry name" value="D-Ala_lig_Van_CS"/>
</dbReference>
<keyword evidence="5" id="KW-0479">Metal-binding</keyword>
<comment type="cofactor">
    <cofactor evidence="2">
        <name>Mg(2+)</name>
        <dbReference type="ChEBI" id="CHEBI:18420"/>
    </cofactor>
</comment>
<evidence type="ECO:0000256" key="10">
    <source>
        <dbReference type="ARBA" id="ARBA00022984"/>
    </source>
</evidence>
<evidence type="ECO:0000256" key="2">
    <source>
        <dbReference type="ARBA" id="ARBA00001946"/>
    </source>
</evidence>
<dbReference type="EMBL" id="JBHSMI010000052">
    <property type="protein sequence ID" value="MFC5406111.1"/>
    <property type="molecule type" value="Genomic_DNA"/>
</dbReference>
<evidence type="ECO:0000256" key="9">
    <source>
        <dbReference type="ARBA" id="ARBA00022960"/>
    </source>
</evidence>
<dbReference type="PROSITE" id="PS00843">
    <property type="entry name" value="DALA_DALA_LIGASE_1"/>
    <property type="match status" value="1"/>
</dbReference>